<evidence type="ECO:0000256" key="1">
    <source>
        <dbReference type="SAM" id="SignalP"/>
    </source>
</evidence>
<organism evidence="2 3">
    <name type="scientific">Pedobacter soli</name>
    <dbReference type="NCBI Taxonomy" id="390242"/>
    <lineage>
        <taxon>Bacteria</taxon>
        <taxon>Pseudomonadati</taxon>
        <taxon>Bacteroidota</taxon>
        <taxon>Sphingobacteriia</taxon>
        <taxon>Sphingobacteriales</taxon>
        <taxon>Sphingobacteriaceae</taxon>
        <taxon>Pedobacter</taxon>
    </lineage>
</organism>
<keyword evidence="1" id="KW-0732">Signal</keyword>
<dbReference type="Proteomes" id="UP000199455">
    <property type="component" value="Unassembled WGS sequence"/>
</dbReference>
<feature type="chain" id="PRO_5011758082" description="Lipoprotein" evidence="1">
    <location>
        <begin position="21"/>
        <end position="63"/>
    </location>
</feature>
<dbReference type="RefSeq" id="WP_090765673.1">
    <property type="nucleotide sequence ID" value="NZ_FMZH01000002.1"/>
</dbReference>
<accession>A0A1G6MHM4</accession>
<name>A0A1G6MHM4_9SPHI</name>
<proteinExistence type="predicted"/>
<keyword evidence="3" id="KW-1185">Reference proteome</keyword>
<dbReference type="EMBL" id="FMZH01000002">
    <property type="protein sequence ID" value="SDC55033.1"/>
    <property type="molecule type" value="Genomic_DNA"/>
</dbReference>
<sequence length="63" mass="6459">MKTKAIILAAALGLALSACSGNKADQQNADSLHQYTDTNIVADSIVTDSTADSTTNAPADVKH</sequence>
<evidence type="ECO:0000313" key="3">
    <source>
        <dbReference type="Proteomes" id="UP000199455"/>
    </source>
</evidence>
<reference evidence="3" key="1">
    <citation type="submission" date="2016-10" db="EMBL/GenBank/DDBJ databases">
        <authorList>
            <person name="Varghese N."/>
            <person name="Submissions S."/>
        </authorList>
    </citation>
    <scope>NUCLEOTIDE SEQUENCE [LARGE SCALE GENOMIC DNA]</scope>
    <source>
        <strain evidence="3">DSM 18609</strain>
    </source>
</reference>
<evidence type="ECO:0000313" key="2">
    <source>
        <dbReference type="EMBL" id="SDC55033.1"/>
    </source>
</evidence>
<protein>
    <recommendedName>
        <fullName evidence="4">Lipoprotein</fullName>
    </recommendedName>
</protein>
<gene>
    <name evidence="2" type="ORF">SAMN04488024_102346</name>
</gene>
<evidence type="ECO:0008006" key="4">
    <source>
        <dbReference type="Google" id="ProtNLM"/>
    </source>
</evidence>
<dbReference type="AlphaFoldDB" id="A0A1G6MHM4"/>
<feature type="signal peptide" evidence="1">
    <location>
        <begin position="1"/>
        <end position="20"/>
    </location>
</feature>
<dbReference type="PROSITE" id="PS51257">
    <property type="entry name" value="PROKAR_LIPOPROTEIN"/>
    <property type="match status" value="1"/>
</dbReference>